<feature type="non-terminal residue" evidence="1">
    <location>
        <position position="1"/>
    </location>
</feature>
<reference evidence="1" key="1">
    <citation type="submission" date="2018-05" db="EMBL/GenBank/DDBJ databases">
        <authorList>
            <person name="Lanie J.A."/>
            <person name="Ng W.-L."/>
            <person name="Kazmierczak K.M."/>
            <person name="Andrzejewski T.M."/>
            <person name="Davidsen T.M."/>
            <person name="Wayne K.J."/>
            <person name="Tettelin H."/>
            <person name="Glass J.I."/>
            <person name="Rusch D."/>
            <person name="Podicherti R."/>
            <person name="Tsui H.-C.T."/>
            <person name="Winkler M.E."/>
        </authorList>
    </citation>
    <scope>NUCLEOTIDE SEQUENCE</scope>
</reference>
<organism evidence="1">
    <name type="scientific">marine metagenome</name>
    <dbReference type="NCBI Taxonomy" id="408172"/>
    <lineage>
        <taxon>unclassified sequences</taxon>
        <taxon>metagenomes</taxon>
        <taxon>ecological metagenomes</taxon>
    </lineage>
</organism>
<gene>
    <name evidence="1" type="ORF">METZ01_LOCUS242709</name>
</gene>
<dbReference type="AlphaFoldDB" id="A0A382HRZ1"/>
<protein>
    <submittedName>
        <fullName evidence="1">Uncharacterized protein</fullName>
    </submittedName>
</protein>
<sequence>YKRIQMAKGILIYFDIDTGYYPGLHYGLAYLMGSVKKK</sequence>
<evidence type="ECO:0000313" key="1">
    <source>
        <dbReference type="EMBL" id="SVB89855.1"/>
    </source>
</evidence>
<accession>A0A382HRZ1</accession>
<proteinExistence type="predicted"/>
<dbReference type="EMBL" id="UINC01062848">
    <property type="protein sequence ID" value="SVB89855.1"/>
    <property type="molecule type" value="Genomic_DNA"/>
</dbReference>
<name>A0A382HRZ1_9ZZZZ</name>